<dbReference type="HOGENOM" id="CLU_450279_0_0_2"/>
<dbReference type="RefSeq" id="WP_011822220.1">
    <property type="nucleotide sequence ID" value="NC_008818.1"/>
</dbReference>
<dbReference type="AlphaFoldDB" id="A2BLP1"/>
<dbReference type="EnsemblBacteria" id="ABM80902">
    <property type="protein sequence ID" value="ABM80902"/>
    <property type="gene ID" value="Hbut_1059"/>
</dbReference>
<dbReference type="KEGG" id="hbu:Hbut_1059"/>
<evidence type="ECO:0000313" key="1">
    <source>
        <dbReference type="EMBL" id="ABM80902.1"/>
    </source>
</evidence>
<protein>
    <submittedName>
        <fullName evidence="1">Uncharacterized protein</fullName>
    </submittedName>
</protein>
<accession>A2BLP1</accession>
<proteinExistence type="predicted"/>
<evidence type="ECO:0000313" key="2">
    <source>
        <dbReference type="Proteomes" id="UP000002593"/>
    </source>
</evidence>
<dbReference type="EMBL" id="CP000493">
    <property type="protein sequence ID" value="ABM80902.1"/>
    <property type="molecule type" value="Genomic_DNA"/>
</dbReference>
<organism evidence="1 2">
    <name type="scientific">Hyperthermus butylicus (strain DSM 5456 / JCM 9403 / PLM1-5)</name>
    <dbReference type="NCBI Taxonomy" id="415426"/>
    <lineage>
        <taxon>Archaea</taxon>
        <taxon>Thermoproteota</taxon>
        <taxon>Thermoprotei</taxon>
        <taxon>Desulfurococcales</taxon>
        <taxon>Pyrodictiaceae</taxon>
        <taxon>Hyperthermus</taxon>
    </lineage>
</organism>
<reference evidence="1 2" key="1">
    <citation type="journal article" date="2007" name="Archaea">
        <title>The genome of Hyperthermus butylicus: a sulfur-reducing, peptide fermenting, neutrophilic Crenarchaeote growing up to 108 degrees C.</title>
        <authorList>
            <person name="Brugger K."/>
            <person name="Chen L."/>
            <person name="Stark M."/>
            <person name="Zibat A."/>
            <person name="Redder P."/>
            <person name="Ruepp A."/>
            <person name="Awayez M."/>
            <person name="She Q."/>
            <person name="Garrett R.A."/>
            <person name="Klenk H.P."/>
        </authorList>
    </citation>
    <scope>NUCLEOTIDE SEQUENCE [LARGE SCALE GENOMIC DNA]</scope>
    <source>
        <strain evidence="2">DSM 5456 / JCM 9403 / PLM1-5</strain>
    </source>
</reference>
<dbReference type="GeneID" id="4782062"/>
<dbReference type="Proteomes" id="UP000002593">
    <property type="component" value="Chromosome"/>
</dbReference>
<keyword evidence="2" id="KW-1185">Reference proteome</keyword>
<name>A2BLP1_HYPBU</name>
<sequence>MVVHEKLGSIMALLLVVAVLVPVAAPLLQPAEAQTPVEDAAKLASLRGKIVACSFMVRSGLERLGLLSATADEIAAKLNISANDAELILKIASLGPASLANMSLEELKELAGQAHQACKLLSGAVSRIAAVKAEKIRERIMERAAEKLQLTVSVLAKVLGEDAVDQDELQELRKALAEGNMAKARMLLRELTLKLRAAKILALNVQLKKMLAAGLKANNTVAPRVVAEKLAKAMEKLEHLAEVIGARARHLNMSHVADIIDELRIRLREDIGFLNAKILGKMMIGHANIAANETVRKEALLAWLSTLKTRITVLRAEAEAIHEKVRDNANALALVERALEALDRAEELVGKAYDALSRNEFHSAISYAVEAERHIATATALLARTRGLIGPGLAAGNVTASIDTTVVLEKLGVMLDRLAVAVSALSDAVMQTNTTEVLKLYEKLVQTVDEAKKLYEEALEAAAAGNLTALKTIEAMLHEAIIEAMQLRVELETKLSLHLHKLGEAPGVGELMRMVANATRTLMELQMKIMRAKMYGADSRLLGSAEELVEKALGLLEEARKALYEGNVAKALELMKKVGQLYDEASKLLEEALASVGKQGGGRGKP</sequence>
<gene>
    <name evidence="1" type="ordered locus">Hbut_1059</name>
</gene>